<keyword evidence="3" id="KW-1185">Reference proteome</keyword>
<reference evidence="2 3" key="1">
    <citation type="journal article" date="2013" name="ISME J.">
        <title>A metabolic model for members of the genus Tetrasphaera involved in enhanced biological phosphorus removal.</title>
        <authorList>
            <person name="Kristiansen R."/>
            <person name="Nguyen H.T.T."/>
            <person name="Saunders A.M."/>
            <person name="Nielsen J.L."/>
            <person name="Wimmer R."/>
            <person name="Le V.Q."/>
            <person name="McIlroy S.J."/>
            <person name="Petrovski S."/>
            <person name="Seviour R.J."/>
            <person name="Calteau A."/>
            <person name="Nielsen K.L."/>
            <person name="Nielsen P.H."/>
        </authorList>
    </citation>
    <scope>NUCLEOTIDE SEQUENCE [LARGE SCALE GENOMIC DNA]</scope>
    <source>
        <strain evidence="2 3">T1-X7</strain>
    </source>
</reference>
<comment type="caution">
    <text evidence="2">The sequence shown here is derived from an EMBL/GenBank/DDBJ whole genome shotgun (WGS) entry which is preliminary data.</text>
</comment>
<feature type="region of interest" description="Disordered" evidence="1">
    <location>
        <begin position="1"/>
        <end position="33"/>
    </location>
</feature>
<dbReference type="EMBL" id="CAJB01000435">
    <property type="protein sequence ID" value="CCH80515.1"/>
    <property type="molecule type" value="Genomic_DNA"/>
</dbReference>
<dbReference type="Proteomes" id="UP000035721">
    <property type="component" value="Unassembled WGS sequence"/>
</dbReference>
<proteinExistence type="predicted"/>
<dbReference type="AlphaFoldDB" id="A0A077M943"/>
<evidence type="ECO:0000313" key="2">
    <source>
        <dbReference type="EMBL" id="CCH80515.1"/>
    </source>
</evidence>
<gene>
    <name evidence="2" type="ORF">BN12_990001</name>
</gene>
<sequence length="33" mass="3851">MQRLGSRSLHQHHDAPDVGPLGHNDYIERTHYL</sequence>
<evidence type="ECO:0000256" key="1">
    <source>
        <dbReference type="SAM" id="MobiDB-lite"/>
    </source>
</evidence>
<protein>
    <submittedName>
        <fullName evidence="2">Uncharacterized protein</fullName>
    </submittedName>
</protein>
<evidence type="ECO:0000313" key="3">
    <source>
        <dbReference type="Proteomes" id="UP000035721"/>
    </source>
</evidence>
<organism evidence="2 3">
    <name type="scientific">Nostocoides japonicum T1-X7</name>
    <dbReference type="NCBI Taxonomy" id="1194083"/>
    <lineage>
        <taxon>Bacteria</taxon>
        <taxon>Bacillati</taxon>
        <taxon>Actinomycetota</taxon>
        <taxon>Actinomycetes</taxon>
        <taxon>Micrococcales</taxon>
        <taxon>Intrasporangiaceae</taxon>
        <taxon>Nostocoides</taxon>
    </lineage>
</organism>
<accession>A0A077M943</accession>
<name>A0A077M943_9MICO</name>